<dbReference type="OrthoDB" id="9797083at2"/>
<evidence type="ECO:0000313" key="7">
    <source>
        <dbReference type="Proteomes" id="UP000189857"/>
    </source>
</evidence>
<keyword evidence="3 4" id="KW-0234">DNA repair</keyword>
<keyword evidence="7" id="KW-1185">Reference proteome</keyword>
<dbReference type="Pfam" id="PF11967">
    <property type="entry name" value="RecO_N"/>
    <property type="match status" value="1"/>
</dbReference>
<dbReference type="Gene3D" id="2.40.50.140">
    <property type="entry name" value="Nucleic acid-binding proteins"/>
    <property type="match status" value="1"/>
</dbReference>
<comment type="similarity">
    <text evidence="4">Belongs to the RecO family.</text>
</comment>
<dbReference type="GO" id="GO:0006310">
    <property type="term" value="P:DNA recombination"/>
    <property type="evidence" value="ECO:0007669"/>
    <property type="project" value="UniProtKB-UniRule"/>
</dbReference>
<keyword evidence="2 4" id="KW-0233">DNA recombination</keyword>
<dbReference type="GO" id="GO:0006302">
    <property type="term" value="P:double-strand break repair"/>
    <property type="evidence" value="ECO:0007669"/>
    <property type="project" value="TreeGrafter"/>
</dbReference>
<comment type="function">
    <text evidence="4">Involved in DNA repair and RecF pathway recombination.</text>
</comment>
<evidence type="ECO:0000256" key="1">
    <source>
        <dbReference type="ARBA" id="ARBA00022763"/>
    </source>
</evidence>
<sequence>MDQEITEKGIVLNASPFGEYGKRLVILTGREGRITVFANNIRRQTSRLTAAGQSFVMGEFKLRPGRDSYTLLSAEIEESFIELSYDIDKMCYASYFCEFTSYYTREGLAAVDELNLLYLAFKSLLREEISDRTVRLIFELKLMDIEGEVPEVESMEGLKEDERYVLATILSASIGSVFSFDLAEDLLERLEKISQRLIKKNVDREFRSLEILRNVIWT</sequence>
<dbReference type="Pfam" id="PF02565">
    <property type="entry name" value="RecO_C"/>
    <property type="match status" value="1"/>
</dbReference>
<dbReference type="PANTHER" id="PTHR33991">
    <property type="entry name" value="DNA REPAIR PROTEIN RECO"/>
    <property type="match status" value="1"/>
</dbReference>
<dbReference type="AlphaFoldDB" id="A0A1T4PZU5"/>
<organism evidence="6 7">
    <name type="scientific">Eubacterium ruminantium</name>
    <dbReference type="NCBI Taxonomy" id="42322"/>
    <lineage>
        <taxon>Bacteria</taxon>
        <taxon>Bacillati</taxon>
        <taxon>Bacillota</taxon>
        <taxon>Clostridia</taxon>
        <taxon>Eubacteriales</taxon>
        <taxon>Eubacteriaceae</taxon>
        <taxon>Eubacterium</taxon>
    </lineage>
</organism>
<evidence type="ECO:0000256" key="3">
    <source>
        <dbReference type="ARBA" id="ARBA00023204"/>
    </source>
</evidence>
<dbReference type="RefSeq" id="WP_078788000.1">
    <property type="nucleotide sequence ID" value="NZ_FMTO01000015.1"/>
</dbReference>
<dbReference type="GO" id="GO:0043590">
    <property type="term" value="C:bacterial nucleoid"/>
    <property type="evidence" value="ECO:0007669"/>
    <property type="project" value="TreeGrafter"/>
</dbReference>
<keyword evidence="1 4" id="KW-0227">DNA damage</keyword>
<dbReference type="InterPro" id="IPR003717">
    <property type="entry name" value="RecO"/>
</dbReference>
<gene>
    <name evidence="4" type="primary">recO</name>
    <name evidence="6" type="ORF">SAMN02745110_02208</name>
</gene>
<dbReference type="SUPFAM" id="SSF50249">
    <property type="entry name" value="Nucleic acid-binding proteins"/>
    <property type="match status" value="1"/>
</dbReference>
<reference evidence="6 7" key="1">
    <citation type="submission" date="2017-02" db="EMBL/GenBank/DDBJ databases">
        <authorList>
            <person name="Peterson S.W."/>
        </authorList>
    </citation>
    <scope>NUCLEOTIDE SEQUENCE [LARGE SCALE GENOMIC DNA]</scope>
    <source>
        <strain evidence="6 7">ATCC 17233</strain>
    </source>
</reference>
<protein>
    <recommendedName>
        <fullName evidence="4">DNA repair protein RecO</fullName>
    </recommendedName>
    <alternativeName>
        <fullName evidence="4">Recombination protein O</fullName>
    </alternativeName>
</protein>
<feature type="domain" description="DNA replication/recombination mediator RecO N-terminal" evidence="5">
    <location>
        <begin position="1"/>
        <end position="80"/>
    </location>
</feature>
<dbReference type="InterPro" id="IPR037278">
    <property type="entry name" value="ARFGAP/RecO"/>
</dbReference>
<evidence type="ECO:0000313" key="6">
    <source>
        <dbReference type="EMBL" id="SJZ97043.1"/>
    </source>
</evidence>
<dbReference type="InterPro" id="IPR022572">
    <property type="entry name" value="DNA_rep/recomb_RecO_N"/>
</dbReference>
<dbReference type="HAMAP" id="MF_00201">
    <property type="entry name" value="RecO"/>
    <property type="match status" value="1"/>
</dbReference>
<dbReference type="NCBIfam" id="TIGR00613">
    <property type="entry name" value="reco"/>
    <property type="match status" value="1"/>
</dbReference>
<evidence type="ECO:0000256" key="4">
    <source>
        <dbReference type="HAMAP-Rule" id="MF_00201"/>
    </source>
</evidence>
<proteinExistence type="inferred from homology"/>
<evidence type="ECO:0000256" key="2">
    <source>
        <dbReference type="ARBA" id="ARBA00023172"/>
    </source>
</evidence>
<dbReference type="PANTHER" id="PTHR33991:SF1">
    <property type="entry name" value="DNA REPAIR PROTEIN RECO"/>
    <property type="match status" value="1"/>
</dbReference>
<evidence type="ECO:0000259" key="5">
    <source>
        <dbReference type="Pfam" id="PF11967"/>
    </source>
</evidence>
<dbReference type="InterPro" id="IPR012340">
    <property type="entry name" value="NA-bd_OB-fold"/>
</dbReference>
<dbReference type="Proteomes" id="UP000189857">
    <property type="component" value="Unassembled WGS sequence"/>
</dbReference>
<accession>A0A1T4PZU5</accession>
<dbReference type="EMBL" id="FUXA01000015">
    <property type="protein sequence ID" value="SJZ97043.1"/>
    <property type="molecule type" value="Genomic_DNA"/>
</dbReference>
<name>A0A1T4PZU5_9FIRM</name>
<dbReference type="SUPFAM" id="SSF57863">
    <property type="entry name" value="ArfGap/RecO-like zinc finger"/>
    <property type="match status" value="1"/>
</dbReference>